<reference evidence="5" key="1">
    <citation type="journal article" date="2015" name="Nature">
        <title>rRNA introns, odd ribosomes, and small enigmatic genomes across a large radiation of phyla.</title>
        <authorList>
            <person name="Brown C.T."/>
            <person name="Hug L.A."/>
            <person name="Thomas B.C."/>
            <person name="Sharon I."/>
            <person name="Castelle C.J."/>
            <person name="Singh A."/>
            <person name="Wilkins M.J."/>
            <person name="Williams K.H."/>
            <person name="Banfield J.F."/>
        </authorList>
    </citation>
    <scope>NUCLEOTIDE SEQUENCE [LARGE SCALE GENOMIC DNA]</scope>
</reference>
<dbReference type="InterPro" id="IPR051081">
    <property type="entry name" value="HTH_MetalResp_TranReg"/>
</dbReference>
<dbReference type="PRINTS" id="PR00778">
    <property type="entry name" value="HTHARSR"/>
</dbReference>
<proteinExistence type="predicted"/>
<dbReference type="AlphaFoldDB" id="A0A0G1VSE1"/>
<gene>
    <name evidence="5" type="ORF">UY44_C0001G0003</name>
</gene>
<dbReference type="Proteomes" id="UP000033965">
    <property type="component" value="Unassembled WGS sequence"/>
</dbReference>
<dbReference type="InterPro" id="IPR011991">
    <property type="entry name" value="ArsR-like_HTH"/>
</dbReference>
<dbReference type="InterPro" id="IPR036390">
    <property type="entry name" value="WH_DNA-bd_sf"/>
</dbReference>
<keyword evidence="2" id="KW-0238">DNA-binding</keyword>
<sequence length="86" mass="9938">MKTLELILKALANKRRLAILQFLKNRKEATVGEISETIRLSFRSTSRHLAVLSNADILEKEQRSTEVYYRIGLRQDPTTTHVISRV</sequence>
<dbReference type="CDD" id="cd00090">
    <property type="entry name" value="HTH_ARSR"/>
    <property type="match status" value="1"/>
</dbReference>
<evidence type="ECO:0000256" key="2">
    <source>
        <dbReference type="ARBA" id="ARBA00023125"/>
    </source>
</evidence>
<organism evidence="5 6">
    <name type="scientific">Candidatus Kaiserbacteria bacterium GW2011_GWA2_49_19</name>
    <dbReference type="NCBI Taxonomy" id="1618669"/>
    <lineage>
        <taxon>Bacteria</taxon>
        <taxon>Candidatus Kaiseribacteriota</taxon>
    </lineage>
</organism>
<dbReference type="Gene3D" id="1.10.10.10">
    <property type="entry name" value="Winged helix-like DNA-binding domain superfamily/Winged helix DNA-binding domain"/>
    <property type="match status" value="1"/>
</dbReference>
<evidence type="ECO:0000313" key="6">
    <source>
        <dbReference type="Proteomes" id="UP000033965"/>
    </source>
</evidence>
<dbReference type="InterPro" id="IPR036388">
    <property type="entry name" value="WH-like_DNA-bd_sf"/>
</dbReference>
<dbReference type="Pfam" id="PF01022">
    <property type="entry name" value="HTH_5"/>
    <property type="match status" value="1"/>
</dbReference>
<dbReference type="NCBIfam" id="NF033788">
    <property type="entry name" value="HTH_metalloreg"/>
    <property type="match status" value="1"/>
</dbReference>
<feature type="domain" description="HTH arsR-type" evidence="4">
    <location>
        <begin position="1"/>
        <end position="86"/>
    </location>
</feature>
<dbReference type="InterPro" id="IPR001845">
    <property type="entry name" value="HTH_ArsR_DNA-bd_dom"/>
</dbReference>
<accession>A0A0G1VSE1</accession>
<dbReference type="GO" id="GO:0003677">
    <property type="term" value="F:DNA binding"/>
    <property type="evidence" value="ECO:0007669"/>
    <property type="project" value="UniProtKB-KW"/>
</dbReference>
<dbReference type="GO" id="GO:0003700">
    <property type="term" value="F:DNA-binding transcription factor activity"/>
    <property type="evidence" value="ECO:0007669"/>
    <property type="project" value="InterPro"/>
</dbReference>
<evidence type="ECO:0000256" key="1">
    <source>
        <dbReference type="ARBA" id="ARBA00023015"/>
    </source>
</evidence>
<evidence type="ECO:0000256" key="3">
    <source>
        <dbReference type="ARBA" id="ARBA00023163"/>
    </source>
</evidence>
<comment type="caution">
    <text evidence="5">The sequence shown here is derived from an EMBL/GenBank/DDBJ whole genome shotgun (WGS) entry which is preliminary data.</text>
</comment>
<name>A0A0G1VSE1_9BACT</name>
<keyword evidence="1" id="KW-0805">Transcription regulation</keyword>
<dbReference type="SUPFAM" id="SSF46785">
    <property type="entry name" value="Winged helix' DNA-binding domain"/>
    <property type="match status" value="1"/>
</dbReference>
<evidence type="ECO:0000259" key="4">
    <source>
        <dbReference type="PROSITE" id="PS50987"/>
    </source>
</evidence>
<dbReference type="PANTHER" id="PTHR33154:SF33">
    <property type="entry name" value="TRANSCRIPTIONAL REPRESSOR SDPR"/>
    <property type="match status" value="1"/>
</dbReference>
<evidence type="ECO:0000313" key="5">
    <source>
        <dbReference type="EMBL" id="KKW09438.1"/>
    </source>
</evidence>
<dbReference type="PANTHER" id="PTHR33154">
    <property type="entry name" value="TRANSCRIPTIONAL REGULATOR, ARSR FAMILY"/>
    <property type="match status" value="1"/>
</dbReference>
<protein>
    <submittedName>
        <fullName evidence="5">Transcriptional regulator, ArsR family</fullName>
    </submittedName>
</protein>
<dbReference type="SMART" id="SM00418">
    <property type="entry name" value="HTH_ARSR"/>
    <property type="match status" value="1"/>
</dbReference>
<keyword evidence="3" id="KW-0804">Transcription</keyword>
<dbReference type="PROSITE" id="PS50987">
    <property type="entry name" value="HTH_ARSR_2"/>
    <property type="match status" value="1"/>
</dbReference>
<dbReference type="EMBL" id="LCPZ01000001">
    <property type="protein sequence ID" value="KKW09438.1"/>
    <property type="molecule type" value="Genomic_DNA"/>
</dbReference>